<evidence type="ECO:0000259" key="1">
    <source>
        <dbReference type="Pfam" id="PF24626"/>
    </source>
</evidence>
<protein>
    <recommendedName>
        <fullName evidence="1">Tf2-1-like SH3-like domain-containing protein</fullName>
    </recommendedName>
</protein>
<proteinExistence type="predicted"/>
<feature type="domain" description="Tf2-1-like SH3-like" evidence="1">
    <location>
        <begin position="44"/>
        <end position="90"/>
    </location>
</feature>
<reference evidence="2" key="1">
    <citation type="submission" date="2021-03" db="EMBL/GenBank/DDBJ databases">
        <title>Draft genome sequence of rust myrtle Austropuccinia psidii MF-1, a brazilian biotype.</title>
        <authorList>
            <person name="Quecine M.C."/>
            <person name="Pachon D.M.R."/>
            <person name="Bonatelli M.L."/>
            <person name="Correr F.H."/>
            <person name="Franceschini L.M."/>
            <person name="Leite T.F."/>
            <person name="Margarido G.R.A."/>
            <person name="Almeida C.A."/>
            <person name="Ferrarezi J.A."/>
            <person name="Labate C.A."/>
        </authorList>
    </citation>
    <scope>NUCLEOTIDE SEQUENCE</scope>
    <source>
        <strain evidence="2">MF-1</strain>
    </source>
</reference>
<sequence>MGEICIAEAKEYNKQRYEKIHKEPNFREFNQDLLSTLNFNILNGPKKMRDSFLGPFTITRLIGKNAVEFRLIEEISRKHPLFQVSLVKPYQNTGEDKFSSRNNSHTQHKIVEVEGSTVPLKKIRLNGKDHRQYLVIFKNRTAEKEEWLAEDSIPDGYLHMRRLRASSRAGKSHK</sequence>
<dbReference type="EMBL" id="AVOT02008461">
    <property type="protein sequence ID" value="MBW0486053.1"/>
    <property type="molecule type" value="Genomic_DNA"/>
</dbReference>
<dbReference type="AlphaFoldDB" id="A0A9Q3GZF3"/>
<gene>
    <name evidence="2" type="ORF">O181_025768</name>
</gene>
<dbReference type="OrthoDB" id="4360000at2759"/>
<accession>A0A9Q3GZF3</accession>
<name>A0A9Q3GZF3_9BASI</name>
<comment type="caution">
    <text evidence="2">The sequence shown here is derived from an EMBL/GenBank/DDBJ whole genome shotgun (WGS) entry which is preliminary data.</text>
</comment>
<dbReference type="Pfam" id="PF24626">
    <property type="entry name" value="SH3_Tf2-1"/>
    <property type="match status" value="1"/>
</dbReference>
<keyword evidence="3" id="KW-1185">Reference proteome</keyword>
<evidence type="ECO:0000313" key="2">
    <source>
        <dbReference type="EMBL" id="MBW0486053.1"/>
    </source>
</evidence>
<evidence type="ECO:0000313" key="3">
    <source>
        <dbReference type="Proteomes" id="UP000765509"/>
    </source>
</evidence>
<dbReference type="InterPro" id="IPR056924">
    <property type="entry name" value="SH3_Tf2-1"/>
</dbReference>
<dbReference type="Proteomes" id="UP000765509">
    <property type="component" value="Unassembled WGS sequence"/>
</dbReference>
<organism evidence="2 3">
    <name type="scientific">Austropuccinia psidii MF-1</name>
    <dbReference type="NCBI Taxonomy" id="1389203"/>
    <lineage>
        <taxon>Eukaryota</taxon>
        <taxon>Fungi</taxon>
        <taxon>Dikarya</taxon>
        <taxon>Basidiomycota</taxon>
        <taxon>Pucciniomycotina</taxon>
        <taxon>Pucciniomycetes</taxon>
        <taxon>Pucciniales</taxon>
        <taxon>Sphaerophragmiaceae</taxon>
        <taxon>Austropuccinia</taxon>
    </lineage>
</organism>